<accession>A0A926DTV1</accession>
<reference evidence="2" key="1">
    <citation type="submission" date="2020-08" db="EMBL/GenBank/DDBJ databases">
        <title>Genome public.</title>
        <authorList>
            <person name="Liu C."/>
            <person name="Sun Q."/>
        </authorList>
    </citation>
    <scope>NUCLEOTIDE SEQUENCE</scope>
    <source>
        <strain evidence="2">NSJ-32</strain>
    </source>
</reference>
<dbReference type="InterPro" id="IPR010033">
    <property type="entry name" value="HAD_SF_ppase_IIIC"/>
</dbReference>
<name>A0A926DTV1_9FIRM</name>
<evidence type="ECO:0000313" key="3">
    <source>
        <dbReference type="Proteomes" id="UP000657006"/>
    </source>
</evidence>
<dbReference type="Gene3D" id="3.40.50.1000">
    <property type="entry name" value="HAD superfamily/HAD-like"/>
    <property type="match status" value="1"/>
</dbReference>
<dbReference type="InterPro" id="IPR036736">
    <property type="entry name" value="ACP-like_sf"/>
</dbReference>
<dbReference type="InterPro" id="IPR009081">
    <property type="entry name" value="PP-bd_ACP"/>
</dbReference>
<protein>
    <submittedName>
        <fullName evidence="2">HAD-IIIC family phosphatase</fullName>
    </submittedName>
</protein>
<evidence type="ECO:0000313" key="2">
    <source>
        <dbReference type="EMBL" id="MBC8543624.1"/>
    </source>
</evidence>
<dbReference type="InterPro" id="IPR036412">
    <property type="entry name" value="HAD-like_sf"/>
</dbReference>
<dbReference type="AlphaFoldDB" id="A0A926DTV1"/>
<sequence>MDSMKIMACLAKAMETDVDTLLQMPPASDLSKAGLESIKFIQFIVLLEEEMGITVRDSDLLLTNFNTREKLFATLSKYEGQNTALKKCLVVDCDNVLWLGVAAEDGVDQIRIETEQLRFQNLLVDLYERGVLLCLCSKNEDGILQQVWEAHPDMPLKRRHIIREKVNWKDKADNIRDLACELNLALDSFVFVDDQAYELGLIQLYLPQVEIVQADYSHPEFIEYVASLFTNAREAGSLNRTELYRQQKERERMKARFYTRNEYNAYLQTEVDCRLARREDCERLSELSMRTNQFNLAQSRYTPEDLCRLLGDPKYHIFCLSAKDRFGDMGIVAMAVLREDTSSCLLEGMMLSCRAFGRGFETILLEKVKRAAGTKALQGRYVKNAKNARYEGYYSDNGISTMQS</sequence>
<dbReference type="SUPFAM" id="SSF47336">
    <property type="entry name" value="ACP-like"/>
    <property type="match status" value="1"/>
</dbReference>
<evidence type="ECO:0000259" key="1">
    <source>
        <dbReference type="PROSITE" id="PS50075"/>
    </source>
</evidence>
<organism evidence="2 3">
    <name type="scientific">Bianquea renquensis</name>
    <dbReference type="NCBI Taxonomy" id="2763661"/>
    <lineage>
        <taxon>Bacteria</taxon>
        <taxon>Bacillati</taxon>
        <taxon>Bacillota</taxon>
        <taxon>Clostridia</taxon>
        <taxon>Eubacteriales</taxon>
        <taxon>Bianqueaceae</taxon>
        <taxon>Bianquea</taxon>
    </lineage>
</organism>
<gene>
    <name evidence="2" type="ORF">H8730_08715</name>
</gene>
<feature type="domain" description="Carrier" evidence="1">
    <location>
        <begin position="1"/>
        <end position="79"/>
    </location>
</feature>
<dbReference type="InterPro" id="IPR023214">
    <property type="entry name" value="HAD_sf"/>
</dbReference>
<dbReference type="EMBL" id="JACRSQ010000011">
    <property type="protein sequence ID" value="MBC8543624.1"/>
    <property type="molecule type" value="Genomic_DNA"/>
</dbReference>
<comment type="caution">
    <text evidence="2">The sequence shown here is derived from an EMBL/GenBank/DDBJ whole genome shotgun (WGS) entry which is preliminary data.</text>
</comment>
<dbReference type="InterPro" id="IPR010037">
    <property type="entry name" value="FkbH_domain"/>
</dbReference>
<dbReference type="Proteomes" id="UP000657006">
    <property type="component" value="Unassembled WGS sequence"/>
</dbReference>
<dbReference type="SUPFAM" id="SSF56784">
    <property type="entry name" value="HAD-like"/>
    <property type="match status" value="1"/>
</dbReference>
<proteinExistence type="predicted"/>
<dbReference type="NCBIfam" id="TIGR01686">
    <property type="entry name" value="FkbH"/>
    <property type="match status" value="1"/>
</dbReference>
<dbReference type="Pfam" id="PF00550">
    <property type="entry name" value="PP-binding"/>
    <property type="match status" value="1"/>
</dbReference>
<dbReference type="NCBIfam" id="TIGR01681">
    <property type="entry name" value="HAD-SF-IIIC"/>
    <property type="match status" value="1"/>
</dbReference>
<keyword evidence="3" id="KW-1185">Reference proteome</keyword>
<dbReference type="PROSITE" id="PS50075">
    <property type="entry name" value="CARRIER"/>
    <property type="match status" value="1"/>
</dbReference>
<dbReference type="Gene3D" id="1.10.1200.10">
    <property type="entry name" value="ACP-like"/>
    <property type="match status" value="1"/>
</dbReference>
<dbReference type="RefSeq" id="WP_177719785.1">
    <property type="nucleotide sequence ID" value="NZ_JACRSQ010000011.1"/>
</dbReference>